<keyword evidence="1" id="KW-0175">Coiled coil</keyword>
<proteinExistence type="predicted"/>
<dbReference type="AlphaFoldDB" id="A0ABD1FAI0"/>
<evidence type="ECO:0000313" key="2">
    <source>
        <dbReference type="EMBL" id="KAL1516107.1"/>
    </source>
</evidence>
<protein>
    <submittedName>
        <fullName evidence="2">Uncharacterized protein</fullName>
    </submittedName>
</protein>
<accession>A0ABD1FAI0</accession>
<evidence type="ECO:0000256" key="1">
    <source>
        <dbReference type="SAM" id="Coils"/>
    </source>
</evidence>
<feature type="coiled-coil region" evidence="1">
    <location>
        <begin position="27"/>
        <end position="54"/>
    </location>
</feature>
<evidence type="ECO:0000313" key="3">
    <source>
        <dbReference type="Proteomes" id="UP001566132"/>
    </source>
</evidence>
<sequence length="173" mass="20887">MEPKESYSRPDEEQNASMLDELMLKLEPMEEAEVMEIEGEINNYEEEKDLRKRNKKLREKGRKYKTLRKNKTTGKYSYANENNERKLRPTCESVLCKKVKNRFCNTFNHHDRQEIFSNFWKMSWDMRKVYVSCLIKTKTTQRPKNDNSSRLLTFEYYLKKGMDGKKLDSSRNK</sequence>
<name>A0ABD1FAI0_HYPHA</name>
<keyword evidence="3" id="KW-1185">Reference proteome</keyword>
<dbReference type="Proteomes" id="UP001566132">
    <property type="component" value="Unassembled WGS sequence"/>
</dbReference>
<reference evidence="2 3" key="1">
    <citation type="submission" date="2024-05" db="EMBL/GenBank/DDBJ databases">
        <title>Genetic variation in Jamaican populations of the coffee berry borer (Hypothenemus hampei).</title>
        <authorList>
            <person name="Errbii M."/>
            <person name="Myrie A."/>
        </authorList>
    </citation>
    <scope>NUCLEOTIDE SEQUENCE [LARGE SCALE GENOMIC DNA]</scope>
    <source>
        <strain evidence="2">JA-Hopewell-2020-01-JO</strain>
        <tissue evidence="2">Whole body</tissue>
    </source>
</reference>
<comment type="caution">
    <text evidence="2">The sequence shown here is derived from an EMBL/GenBank/DDBJ whole genome shotgun (WGS) entry which is preliminary data.</text>
</comment>
<dbReference type="EMBL" id="JBDJPC010000001">
    <property type="protein sequence ID" value="KAL1516107.1"/>
    <property type="molecule type" value="Genomic_DNA"/>
</dbReference>
<gene>
    <name evidence="2" type="ORF">ABEB36_000031</name>
</gene>
<organism evidence="2 3">
    <name type="scientific">Hypothenemus hampei</name>
    <name type="common">Coffee berry borer</name>
    <dbReference type="NCBI Taxonomy" id="57062"/>
    <lineage>
        <taxon>Eukaryota</taxon>
        <taxon>Metazoa</taxon>
        <taxon>Ecdysozoa</taxon>
        <taxon>Arthropoda</taxon>
        <taxon>Hexapoda</taxon>
        <taxon>Insecta</taxon>
        <taxon>Pterygota</taxon>
        <taxon>Neoptera</taxon>
        <taxon>Endopterygota</taxon>
        <taxon>Coleoptera</taxon>
        <taxon>Polyphaga</taxon>
        <taxon>Cucujiformia</taxon>
        <taxon>Curculionidae</taxon>
        <taxon>Scolytinae</taxon>
        <taxon>Hypothenemus</taxon>
    </lineage>
</organism>